<organism evidence="3 4">
    <name type="scientific">Segatella salivae</name>
    <dbReference type="NCBI Taxonomy" id="228604"/>
    <lineage>
        <taxon>Bacteria</taxon>
        <taxon>Pseudomonadati</taxon>
        <taxon>Bacteroidota</taxon>
        <taxon>Bacteroidia</taxon>
        <taxon>Bacteroidales</taxon>
        <taxon>Prevotellaceae</taxon>
        <taxon>Segatella</taxon>
    </lineage>
</organism>
<dbReference type="GO" id="GO:0016020">
    <property type="term" value="C:membrane"/>
    <property type="evidence" value="ECO:0007669"/>
    <property type="project" value="TreeGrafter"/>
</dbReference>
<gene>
    <name evidence="3" type="ORF">KZY68_05110</name>
</gene>
<dbReference type="RefSeq" id="WP_219425524.1">
    <property type="nucleotide sequence ID" value="NZ_JAHXQY010000006.1"/>
</dbReference>
<comment type="similarity">
    <text evidence="1">Belongs to the short-chain dehydrogenases/reductases (SDR) family.</text>
</comment>
<accession>A0AAW4NK38</accession>
<dbReference type="Proteomes" id="UP001196873">
    <property type="component" value="Unassembled WGS sequence"/>
</dbReference>
<dbReference type="InterPro" id="IPR002347">
    <property type="entry name" value="SDR_fam"/>
</dbReference>
<dbReference type="EMBL" id="JAHXRF010000006">
    <property type="protein sequence ID" value="MBW4865401.1"/>
    <property type="molecule type" value="Genomic_DNA"/>
</dbReference>
<name>A0AAW4NK38_9BACT</name>
<dbReference type="AlphaFoldDB" id="A0AAW4NK38"/>
<evidence type="ECO:0000256" key="2">
    <source>
        <dbReference type="ARBA" id="ARBA00023002"/>
    </source>
</evidence>
<protein>
    <submittedName>
        <fullName evidence="3">SDR family NAD(P)-dependent oxidoreductase</fullName>
    </submittedName>
</protein>
<proteinExistence type="inferred from homology"/>
<sequence>MKKAIIMGASSGIGYELARLLIAQNWAVGVAARREDRLEKLRSLAPERVFVARIDIQEEQAVDALHKLIERMKGMDLYLHVSGIGWQNPALDSERELQTMQTNVIGFTRMVDAAFHFFSSKGGGHIACITSIAGTMGLGPAPAYSASKAMQSKYLQALEQLAANRKLNIRFTDIRPGFVDTPLLGETTHFPMLMKTKDVAKSILRAIEKQRHCYVVDWRWHIVTLLWQCIPNWLWRNMRLIRKT</sequence>
<evidence type="ECO:0000256" key="1">
    <source>
        <dbReference type="ARBA" id="ARBA00006484"/>
    </source>
</evidence>
<comment type="caution">
    <text evidence="3">The sequence shown here is derived from an EMBL/GenBank/DDBJ whole genome shotgun (WGS) entry which is preliminary data.</text>
</comment>
<dbReference type="Pfam" id="PF00106">
    <property type="entry name" value="adh_short"/>
    <property type="match status" value="1"/>
</dbReference>
<dbReference type="PANTHER" id="PTHR44196">
    <property type="entry name" value="DEHYDROGENASE/REDUCTASE SDR FAMILY MEMBER 7B"/>
    <property type="match status" value="1"/>
</dbReference>
<keyword evidence="2" id="KW-0560">Oxidoreductase</keyword>
<evidence type="ECO:0000313" key="3">
    <source>
        <dbReference type="EMBL" id="MBW4865401.1"/>
    </source>
</evidence>
<reference evidence="3" key="1">
    <citation type="submission" date="2021-07" db="EMBL/GenBank/DDBJ databases">
        <title>Genomic diversity and antimicrobial resistance of Prevotella spp. isolated from chronic lung disease airways.</title>
        <authorList>
            <person name="Webb K.A."/>
            <person name="Olagoke O.S."/>
            <person name="Baird T."/>
            <person name="Neill J."/>
            <person name="Pham A."/>
            <person name="Wells T.J."/>
            <person name="Ramsay K.A."/>
            <person name="Bell S.C."/>
            <person name="Sarovich D.S."/>
            <person name="Price E.P."/>
        </authorList>
    </citation>
    <scope>NUCLEOTIDE SEQUENCE</scope>
    <source>
        <strain evidence="3">SCHI0047.S.3</strain>
    </source>
</reference>
<dbReference type="GO" id="GO:0016491">
    <property type="term" value="F:oxidoreductase activity"/>
    <property type="evidence" value="ECO:0007669"/>
    <property type="project" value="UniProtKB-KW"/>
</dbReference>
<dbReference type="PANTHER" id="PTHR44196:SF3">
    <property type="entry name" value="SHORT CHAIN DEHYDROGENASE FAMILY PROTEIN"/>
    <property type="match status" value="1"/>
</dbReference>
<evidence type="ECO:0000313" key="4">
    <source>
        <dbReference type="Proteomes" id="UP001196873"/>
    </source>
</evidence>